<keyword evidence="2" id="KW-0812">Transmembrane</keyword>
<feature type="transmembrane region" description="Helical" evidence="2">
    <location>
        <begin position="68"/>
        <end position="88"/>
    </location>
</feature>
<accession>A0A1I1G297</accession>
<dbReference type="STRING" id="283737.SAMN05660453_0956"/>
<evidence type="ECO:0000313" key="4">
    <source>
        <dbReference type="Proteomes" id="UP000199376"/>
    </source>
</evidence>
<keyword evidence="2" id="KW-0472">Membrane</keyword>
<feature type="compositionally biased region" description="Low complexity" evidence="1">
    <location>
        <begin position="184"/>
        <end position="200"/>
    </location>
</feature>
<name>A0A1I1G297_9LACO</name>
<dbReference type="Proteomes" id="UP000199376">
    <property type="component" value="Unassembled WGS sequence"/>
</dbReference>
<evidence type="ECO:0000256" key="1">
    <source>
        <dbReference type="SAM" id="MobiDB-lite"/>
    </source>
</evidence>
<gene>
    <name evidence="3" type="ORF">SAMN05660453_0956</name>
</gene>
<dbReference type="OrthoDB" id="2327418at2"/>
<keyword evidence="2" id="KW-1133">Transmembrane helix</keyword>
<reference evidence="3 4" key="1">
    <citation type="submission" date="2016-10" db="EMBL/GenBank/DDBJ databases">
        <authorList>
            <person name="de Groot N.N."/>
        </authorList>
    </citation>
    <scope>NUCLEOTIDE SEQUENCE [LARGE SCALE GENOMIC DNA]</scope>
    <source>
        <strain evidence="3 4">DSM 19113</strain>
    </source>
</reference>
<evidence type="ECO:0000256" key="2">
    <source>
        <dbReference type="SAM" id="Phobius"/>
    </source>
</evidence>
<dbReference type="EMBL" id="FOLI01000004">
    <property type="protein sequence ID" value="SFC05877.1"/>
    <property type="molecule type" value="Genomic_DNA"/>
</dbReference>
<feature type="region of interest" description="Disordered" evidence="1">
    <location>
        <begin position="178"/>
        <end position="219"/>
    </location>
</feature>
<keyword evidence="4" id="KW-1185">Reference proteome</keyword>
<sequence length="363" mass="39955">MNQQEWRAAFKQENGREPSFDEFKMAKEQGFPTPIVNYDAMPDGVQEQSAAMPARQQVKKAKKKKGKLVFIIIILSLAAGYFYGAHYYSYSESLDRATVTLQDRDSDQLKKVAVWASSNKSLSSKEASTLADDLKDADYSKSKIRSLLDDSNSDLTLKKVGQKFVIFPDYKVVLSSSYKDRTSGDSSSSDSDSDSSSSSKDSSDELDNVDTDISGSDITSTVSDMEQAVNEDSHVDGDTKDNSNSELSLIFEKGKKNKAYTTMIKLLQDGKKVAIDGRTPDAVGFSNYAAKDYKQTGKLTADANFEVVVESDYLPSGDVHTSGSVVQTYLVKSKMKYDASSGRWLIVSIDPNLQKTDEKNGVN</sequence>
<dbReference type="RefSeq" id="WP_091502541.1">
    <property type="nucleotide sequence ID" value="NZ_FOLI01000004.1"/>
</dbReference>
<protein>
    <submittedName>
        <fullName evidence="3">Uncharacterized protein</fullName>
    </submittedName>
</protein>
<proteinExistence type="predicted"/>
<dbReference type="AlphaFoldDB" id="A0A1I1G297"/>
<organism evidence="3 4">
    <name type="scientific">Fructobacillus durionis</name>
    <dbReference type="NCBI Taxonomy" id="283737"/>
    <lineage>
        <taxon>Bacteria</taxon>
        <taxon>Bacillati</taxon>
        <taxon>Bacillota</taxon>
        <taxon>Bacilli</taxon>
        <taxon>Lactobacillales</taxon>
        <taxon>Lactobacillaceae</taxon>
        <taxon>Fructobacillus</taxon>
    </lineage>
</organism>
<evidence type="ECO:0000313" key="3">
    <source>
        <dbReference type="EMBL" id="SFC05877.1"/>
    </source>
</evidence>